<evidence type="ECO:0000256" key="1">
    <source>
        <dbReference type="SAM" id="MobiDB-lite"/>
    </source>
</evidence>
<dbReference type="Proteomes" id="UP001158576">
    <property type="component" value="Chromosome 2"/>
</dbReference>
<proteinExistence type="predicted"/>
<feature type="compositionally biased region" description="Polar residues" evidence="1">
    <location>
        <begin position="23"/>
        <end position="34"/>
    </location>
</feature>
<dbReference type="EMBL" id="OU015567">
    <property type="protein sequence ID" value="CAG5113258.1"/>
    <property type="molecule type" value="Genomic_DNA"/>
</dbReference>
<reference evidence="2 3" key="1">
    <citation type="submission" date="2021-04" db="EMBL/GenBank/DDBJ databases">
        <authorList>
            <person name="Bliznina A."/>
        </authorList>
    </citation>
    <scope>NUCLEOTIDE SEQUENCE [LARGE SCALE GENOMIC DNA]</scope>
</reference>
<feature type="region of interest" description="Disordered" evidence="1">
    <location>
        <begin position="53"/>
        <end position="81"/>
    </location>
</feature>
<evidence type="ECO:0000313" key="2">
    <source>
        <dbReference type="EMBL" id="CAG5113258.1"/>
    </source>
</evidence>
<keyword evidence="3" id="KW-1185">Reference proteome</keyword>
<feature type="region of interest" description="Disordered" evidence="1">
    <location>
        <begin position="1"/>
        <end position="37"/>
    </location>
</feature>
<accession>A0ABN7T603</accession>
<organism evidence="2 3">
    <name type="scientific">Oikopleura dioica</name>
    <name type="common">Tunicate</name>
    <dbReference type="NCBI Taxonomy" id="34765"/>
    <lineage>
        <taxon>Eukaryota</taxon>
        <taxon>Metazoa</taxon>
        <taxon>Chordata</taxon>
        <taxon>Tunicata</taxon>
        <taxon>Appendicularia</taxon>
        <taxon>Copelata</taxon>
        <taxon>Oikopleuridae</taxon>
        <taxon>Oikopleura</taxon>
    </lineage>
</organism>
<protein>
    <submittedName>
        <fullName evidence="2">Oidioi.mRNA.OKI2018_I69.chr2.g7378.t1.cds</fullName>
    </submittedName>
</protein>
<name>A0ABN7T603_OIKDI</name>
<evidence type="ECO:0000313" key="3">
    <source>
        <dbReference type="Proteomes" id="UP001158576"/>
    </source>
</evidence>
<sequence>MRVKSLPVHNYRRVAKDKHSIGKGSSNDAFQANSKPKAKQLFLLPPKKRLLMPVQKASRKSANPERILIDTGYEGDVESDTDDQESGFWRDYLYVIAQLHVHFNATKQR</sequence>
<gene>
    <name evidence="2" type="ORF">OKIOD_LOCUS16143</name>
</gene>